<reference evidence="2" key="1">
    <citation type="submission" date="2022-08" db="EMBL/GenBank/DDBJ databases">
        <title>Genome sequencing of akame (Lates japonicus).</title>
        <authorList>
            <person name="Hashiguchi Y."/>
            <person name="Takahashi H."/>
        </authorList>
    </citation>
    <scope>NUCLEOTIDE SEQUENCE</scope>
    <source>
        <strain evidence="2">Kochi</strain>
    </source>
</reference>
<sequence>MVEIVCPLFSMVPWVTLPAAQASEAYHPHVLWHFKLAGLPCTVALQTTRGSKLPRGQIEKSAVIEARDIRLNGKDEDPEASDHLLSLQLQALHQRFQQTDAWPYRERADLAAKLGLP</sequence>
<comment type="caution">
    <text evidence="2">The sequence shown here is derived from an EMBL/GenBank/DDBJ whole genome shotgun (WGS) entry which is preliminary data.</text>
</comment>
<keyword evidence="2" id="KW-0371">Homeobox</keyword>
<dbReference type="Proteomes" id="UP001279410">
    <property type="component" value="Unassembled WGS sequence"/>
</dbReference>
<organism evidence="2 3">
    <name type="scientific">Lates japonicus</name>
    <name type="common">Japanese lates</name>
    <dbReference type="NCBI Taxonomy" id="270547"/>
    <lineage>
        <taxon>Eukaryota</taxon>
        <taxon>Metazoa</taxon>
        <taxon>Chordata</taxon>
        <taxon>Craniata</taxon>
        <taxon>Vertebrata</taxon>
        <taxon>Euteleostomi</taxon>
        <taxon>Actinopterygii</taxon>
        <taxon>Neopterygii</taxon>
        <taxon>Teleostei</taxon>
        <taxon>Neoteleostei</taxon>
        <taxon>Acanthomorphata</taxon>
        <taxon>Carangaria</taxon>
        <taxon>Carangaria incertae sedis</taxon>
        <taxon>Centropomidae</taxon>
        <taxon>Lates</taxon>
    </lineage>
</organism>
<accession>A0AAD3MPH2</accession>
<feature type="signal peptide" evidence="1">
    <location>
        <begin position="1"/>
        <end position="22"/>
    </location>
</feature>
<evidence type="ECO:0000256" key="1">
    <source>
        <dbReference type="SAM" id="SignalP"/>
    </source>
</evidence>
<name>A0AAD3MPH2_LATJO</name>
<dbReference type="GO" id="GO:0003677">
    <property type="term" value="F:DNA binding"/>
    <property type="evidence" value="ECO:0007669"/>
    <property type="project" value="UniProtKB-KW"/>
</dbReference>
<feature type="chain" id="PRO_5042077640" evidence="1">
    <location>
        <begin position="23"/>
        <end position="117"/>
    </location>
</feature>
<evidence type="ECO:0000313" key="2">
    <source>
        <dbReference type="EMBL" id="GLD57551.1"/>
    </source>
</evidence>
<dbReference type="AlphaFoldDB" id="A0AAD3MPH2"/>
<protein>
    <submittedName>
        <fullName evidence="2">Homeobox protein Dlx4b-like protein</fullName>
    </submittedName>
</protein>
<proteinExistence type="predicted"/>
<keyword evidence="1" id="KW-0732">Signal</keyword>
<evidence type="ECO:0000313" key="3">
    <source>
        <dbReference type="Proteomes" id="UP001279410"/>
    </source>
</evidence>
<keyword evidence="3" id="KW-1185">Reference proteome</keyword>
<gene>
    <name evidence="2" type="ORF">AKAME5_000976300</name>
</gene>
<dbReference type="EMBL" id="BRZM01000030">
    <property type="protein sequence ID" value="GLD57551.1"/>
    <property type="molecule type" value="Genomic_DNA"/>
</dbReference>
<keyword evidence="2" id="KW-0238">DNA-binding</keyword>